<dbReference type="GO" id="GO:0006154">
    <property type="term" value="P:adenosine catabolic process"/>
    <property type="evidence" value="ECO:0007669"/>
    <property type="project" value="TreeGrafter"/>
</dbReference>
<dbReference type="Pfam" id="PF01833">
    <property type="entry name" value="TIG"/>
    <property type="match status" value="1"/>
</dbReference>
<protein>
    <submittedName>
        <fullName evidence="6">DgyrCDS1508</fullName>
    </submittedName>
</protein>
<dbReference type="GO" id="GO:0046103">
    <property type="term" value="P:inosine biosynthetic process"/>
    <property type="evidence" value="ECO:0007669"/>
    <property type="project" value="TreeGrafter"/>
</dbReference>
<dbReference type="OrthoDB" id="7202371at2759"/>
<dbReference type="InterPro" id="IPR013659">
    <property type="entry name" value="A_deaminase_N"/>
</dbReference>
<evidence type="ECO:0000313" key="6">
    <source>
        <dbReference type="EMBL" id="CAD5112279.1"/>
    </source>
</evidence>
<evidence type="ECO:0000256" key="1">
    <source>
        <dbReference type="ARBA" id="ARBA00001947"/>
    </source>
</evidence>
<dbReference type="InterPro" id="IPR013783">
    <property type="entry name" value="Ig-like_fold"/>
</dbReference>
<proteinExistence type="predicted"/>
<dbReference type="SUPFAM" id="SSF51556">
    <property type="entry name" value="Metallo-dependent hydrolases"/>
    <property type="match status" value="1"/>
</dbReference>
<feature type="chain" id="PRO_5029469699" evidence="4">
    <location>
        <begin position="22"/>
        <end position="636"/>
    </location>
</feature>
<accession>A0A7I8V7R1</accession>
<dbReference type="GO" id="GO:0046872">
    <property type="term" value="F:metal ion binding"/>
    <property type="evidence" value="ECO:0007669"/>
    <property type="project" value="UniProtKB-KW"/>
</dbReference>
<dbReference type="GO" id="GO:0005615">
    <property type="term" value="C:extracellular space"/>
    <property type="evidence" value="ECO:0007669"/>
    <property type="project" value="InterPro"/>
</dbReference>
<keyword evidence="3" id="KW-0378">Hydrolase</keyword>
<dbReference type="Pfam" id="PF00962">
    <property type="entry name" value="A_deaminase"/>
    <property type="match status" value="1"/>
</dbReference>
<dbReference type="GO" id="GO:0004000">
    <property type="term" value="F:adenosine deaminase activity"/>
    <property type="evidence" value="ECO:0007669"/>
    <property type="project" value="TreeGrafter"/>
</dbReference>
<dbReference type="Gene3D" id="2.60.40.10">
    <property type="entry name" value="Immunoglobulins"/>
    <property type="match status" value="1"/>
</dbReference>
<name>A0A7I8V7R1_9ANNE</name>
<dbReference type="SUPFAM" id="SSF81296">
    <property type="entry name" value="E set domains"/>
    <property type="match status" value="1"/>
</dbReference>
<dbReference type="PANTHER" id="PTHR11409">
    <property type="entry name" value="ADENOSINE DEAMINASE"/>
    <property type="match status" value="1"/>
</dbReference>
<dbReference type="Gene3D" id="3.20.20.140">
    <property type="entry name" value="Metal-dependent hydrolases"/>
    <property type="match status" value="1"/>
</dbReference>
<dbReference type="InterPro" id="IPR032466">
    <property type="entry name" value="Metal_Hydrolase"/>
</dbReference>
<feature type="domain" description="IPT/TIG" evidence="5">
    <location>
        <begin position="545"/>
        <end position="635"/>
    </location>
</feature>
<keyword evidence="7" id="KW-1185">Reference proteome</keyword>
<dbReference type="InterPro" id="IPR014756">
    <property type="entry name" value="Ig_E-set"/>
</dbReference>
<dbReference type="EMBL" id="CAJFCJ010000002">
    <property type="protein sequence ID" value="CAD5112279.1"/>
    <property type="molecule type" value="Genomic_DNA"/>
</dbReference>
<sequence length="636" mass="72798">MTLKIICYSLLILIHNSSIQARNLENEYKYNQERDKLIEEEEKLSQIDQINLNEEEKIVDDYLHFLKVQEFLKTSDSSIGFPPARPIEEKLNEIRSSEVFQELSKLPKGGNMHTHENYILGHRAVLEILFNAPEFEDLYVAEESNSQSRHYSLDLFVNPPPISSGVKWVKVKDNSTYTIDFLVKKHTLMNILTDEAKKYPTDSRMRWKLMDTLWGKVTSTFRHVNIRAKFLTELLSTVLKENVQYMETRASRIQRLYILDKSGGSSENFGKKYIDESEEYPGKTNIDFTREIVNNFTASNPEFIGYKIIAASNRKTTNERIKNDLIISKEMFEKAGDMIKGIDLVAEEDSGKSHMFFLENLLNISGNPSPLYHTAETNWPDDLLPSPFDNDPVSALQNTYESVLLGAKRVGHGIGFFKHPYLLNELKKRDVAIEICPVSNQILGYTADLRNHPGIGYIRNGLPVVLGSDDPGGFGYDNFTIDWYEAFMGWGLDLRDLKKLASNSIKYSGLNSEEKTIAVQKWESSWNSYISTTRLKACKLQFKIDPTFNRVLPREGALNGGEKVHIYGRHFEKGICQTIKCKFGNYEETEGELLNTYLINCQVPSKSNNDVEEVPISISLNGTSFIDTDLSFTFKY</sequence>
<comment type="caution">
    <text evidence="6">The sequence shown here is derived from an EMBL/GenBank/DDBJ whole genome shotgun (WGS) entry which is preliminary data.</text>
</comment>
<dbReference type="InterPro" id="IPR002909">
    <property type="entry name" value="IPT_dom"/>
</dbReference>
<dbReference type="SMART" id="SM00429">
    <property type="entry name" value="IPT"/>
    <property type="match status" value="1"/>
</dbReference>
<gene>
    <name evidence="6" type="ORF">DGYR_LOCUS1456</name>
</gene>
<evidence type="ECO:0000259" key="5">
    <source>
        <dbReference type="SMART" id="SM00429"/>
    </source>
</evidence>
<evidence type="ECO:0000256" key="3">
    <source>
        <dbReference type="ARBA" id="ARBA00022801"/>
    </source>
</evidence>
<dbReference type="Pfam" id="PF08451">
    <property type="entry name" value="A_deaminase_N"/>
    <property type="match status" value="1"/>
</dbReference>
<comment type="cofactor">
    <cofactor evidence="1">
        <name>Zn(2+)</name>
        <dbReference type="ChEBI" id="CHEBI:29105"/>
    </cofactor>
</comment>
<organism evidence="6 7">
    <name type="scientific">Dimorphilus gyrociliatus</name>
    <dbReference type="NCBI Taxonomy" id="2664684"/>
    <lineage>
        <taxon>Eukaryota</taxon>
        <taxon>Metazoa</taxon>
        <taxon>Spiralia</taxon>
        <taxon>Lophotrochozoa</taxon>
        <taxon>Annelida</taxon>
        <taxon>Polychaeta</taxon>
        <taxon>Polychaeta incertae sedis</taxon>
        <taxon>Dinophilidae</taxon>
        <taxon>Dimorphilus</taxon>
    </lineage>
</organism>
<dbReference type="InterPro" id="IPR006330">
    <property type="entry name" value="Ado/ade_deaminase"/>
</dbReference>
<dbReference type="InterPro" id="IPR001365">
    <property type="entry name" value="A_deaminase_dom"/>
</dbReference>
<dbReference type="PANTHER" id="PTHR11409:SF39">
    <property type="entry name" value="ADENOSINE DEAMINASE 2"/>
    <property type="match status" value="1"/>
</dbReference>
<dbReference type="Proteomes" id="UP000549394">
    <property type="component" value="Unassembled WGS sequence"/>
</dbReference>
<keyword evidence="4" id="KW-0732">Signal</keyword>
<evidence type="ECO:0000256" key="4">
    <source>
        <dbReference type="SAM" id="SignalP"/>
    </source>
</evidence>
<keyword evidence="2" id="KW-0479">Metal-binding</keyword>
<dbReference type="FunFam" id="3.20.20.140:FF:000185">
    <property type="entry name" value="Uncharacterized protein"/>
    <property type="match status" value="1"/>
</dbReference>
<dbReference type="CDD" id="cd00102">
    <property type="entry name" value="IPT"/>
    <property type="match status" value="1"/>
</dbReference>
<feature type="signal peptide" evidence="4">
    <location>
        <begin position="1"/>
        <end position="21"/>
    </location>
</feature>
<evidence type="ECO:0000313" key="7">
    <source>
        <dbReference type="Proteomes" id="UP000549394"/>
    </source>
</evidence>
<reference evidence="6 7" key="1">
    <citation type="submission" date="2020-08" db="EMBL/GenBank/DDBJ databases">
        <authorList>
            <person name="Hejnol A."/>
        </authorList>
    </citation>
    <scope>NUCLEOTIDE SEQUENCE [LARGE SCALE GENOMIC DNA]</scope>
</reference>
<dbReference type="AlphaFoldDB" id="A0A7I8V7R1"/>
<evidence type="ECO:0000256" key="2">
    <source>
        <dbReference type="ARBA" id="ARBA00022723"/>
    </source>
</evidence>